<name>A0A8J5JA35_9STRA</name>
<reference evidence="1" key="1">
    <citation type="submission" date="2021-01" db="EMBL/GenBank/DDBJ databases">
        <title>Phytophthora aleatoria, a newly-described species from Pinus radiata is distinct from Phytophthora cactorum isolates based on comparative genomics.</title>
        <authorList>
            <person name="Mcdougal R."/>
            <person name="Panda P."/>
            <person name="Williams N."/>
            <person name="Studholme D.J."/>
        </authorList>
    </citation>
    <scope>NUCLEOTIDE SEQUENCE</scope>
    <source>
        <strain evidence="1">NZFS 4037</strain>
    </source>
</reference>
<feature type="non-terminal residue" evidence="1">
    <location>
        <position position="1"/>
    </location>
</feature>
<sequence length="95" mass="10353">VAEFGTTTHSGPLSYLTAKTLPLDEQAGEEVKSLVNAFESSEHIANFLNENIGSTMGQNSAEGQMKGMLHDFRQLEGSDFLVILDQMDVTCDIVM</sequence>
<organism evidence="1 2">
    <name type="scientific">Phytophthora aleatoria</name>
    <dbReference type="NCBI Taxonomy" id="2496075"/>
    <lineage>
        <taxon>Eukaryota</taxon>
        <taxon>Sar</taxon>
        <taxon>Stramenopiles</taxon>
        <taxon>Oomycota</taxon>
        <taxon>Peronosporomycetes</taxon>
        <taxon>Peronosporales</taxon>
        <taxon>Peronosporaceae</taxon>
        <taxon>Phytophthora</taxon>
    </lineage>
</organism>
<dbReference type="EMBL" id="JAENGY010000182">
    <property type="protein sequence ID" value="KAG6970393.1"/>
    <property type="molecule type" value="Genomic_DNA"/>
</dbReference>
<evidence type="ECO:0000313" key="2">
    <source>
        <dbReference type="Proteomes" id="UP000709295"/>
    </source>
</evidence>
<comment type="caution">
    <text evidence="1">The sequence shown here is derived from an EMBL/GenBank/DDBJ whole genome shotgun (WGS) entry which is preliminary data.</text>
</comment>
<gene>
    <name evidence="1" type="ORF">JG688_00004887</name>
</gene>
<accession>A0A8J5JA35</accession>
<proteinExistence type="predicted"/>
<evidence type="ECO:0000313" key="1">
    <source>
        <dbReference type="EMBL" id="KAG6970393.1"/>
    </source>
</evidence>
<dbReference type="AlphaFoldDB" id="A0A8J5JA35"/>
<keyword evidence="2" id="KW-1185">Reference proteome</keyword>
<dbReference type="Proteomes" id="UP000709295">
    <property type="component" value="Unassembled WGS sequence"/>
</dbReference>
<protein>
    <submittedName>
        <fullName evidence="1">Uncharacterized protein</fullName>
    </submittedName>
</protein>